<dbReference type="AlphaFoldDB" id="A0A2P6S9G9"/>
<comment type="caution">
    <text evidence="1">The sequence shown here is derived from an EMBL/GenBank/DDBJ whole genome shotgun (WGS) entry which is preliminary data.</text>
</comment>
<dbReference type="EMBL" id="PDCK01000039">
    <property type="protein sequence ID" value="PRQ55296.1"/>
    <property type="molecule type" value="Genomic_DNA"/>
</dbReference>
<keyword evidence="2" id="KW-1185">Reference proteome</keyword>
<reference evidence="1 2" key="1">
    <citation type="journal article" date="2018" name="Nat. Genet.">
        <title>The Rosa genome provides new insights in the design of modern roses.</title>
        <authorList>
            <person name="Bendahmane M."/>
        </authorList>
    </citation>
    <scope>NUCLEOTIDE SEQUENCE [LARGE SCALE GENOMIC DNA]</scope>
    <source>
        <strain evidence="2">cv. Old Blush</strain>
    </source>
</reference>
<organism evidence="1 2">
    <name type="scientific">Rosa chinensis</name>
    <name type="common">China rose</name>
    <dbReference type="NCBI Taxonomy" id="74649"/>
    <lineage>
        <taxon>Eukaryota</taxon>
        <taxon>Viridiplantae</taxon>
        <taxon>Streptophyta</taxon>
        <taxon>Embryophyta</taxon>
        <taxon>Tracheophyta</taxon>
        <taxon>Spermatophyta</taxon>
        <taxon>Magnoliopsida</taxon>
        <taxon>eudicotyledons</taxon>
        <taxon>Gunneridae</taxon>
        <taxon>Pentapetalae</taxon>
        <taxon>rosids</taxon>
        <taxon>fabids</taxon>
        <taxon>Rosales</taxon>
        <taxon>Rosaceae</taxon>
        <taxon>Rosoideae</taxon>
        <taxon>Rosoideae incertae sedis</taxon>
        <taxon>Rosa</taxon>
    </lineage>
</organism>
<name>A0A2P6S9G9_ROSCH</name>
<gene>
    <name evidence="1" type="ORF">RchiOBHm_Chr1g0323001</name>
</gene>
<sequence>MFSALNYILNGNNCSVILFMAREVKFVSLYAVHYTFMSMYI</sequence>
<accession>A0A2P6S9G9</accession>
<protein>
    <submittedName>
        <fullName evidence="1">Uncharacterized protein</fullName>
    </submittedName>
</protein>
<dbReference type="Proteomes" id="UP000238479">
    <property type="component" value="Chromosome 1"/>
</dbReference>
<evidence type="ECO:0000313" key="1">
    <source>
        <dbReference type="EMBL" id="PRQ55296.1"/>
    </source>
</evidence>
<dbReference type="Gramene" id="PRQ55296">
    <property type="protein sequence ID" value="PRQ55296"/>
    <property type="gene ID" value="RchiOBHm_Chr1g0323001"/>
</dbReference>
<evidence type="ECO:0000313" key="2">
    <source>
        <dbReference type="Proteomes" id="UP000238479"/>
    </source>
</evidence>
<proteinExistence type="predicted"/>